<reference evidence="7" key="2">
    <citation type="submission" date="2023-04" db="EMBL/GenBank/DDBJ databases">
        <authorList>
            <person name="Bruccoleri R.E."/>
            <person name="Oakeley E.J."/>
            <person name="Faust A.-M."/>
            <person name="Dessus-Babus S."/>
            <person name="Altorfer M."/>
            <person name="Burckhardt D."/>
            <person name="Oertli M."/>
            <person name="Naumann U."/>
            <person name="Petersen F."/>
            <person name="Wong J."/>
        </authorList>
    </citation>
    <scope>NUCLEOTIDE SEQUENCE</scope>
    <source>
        <strain evidence="7">GSM-AAB239-AS_SAM_17_03QT</strain>
        <tissue evidence="7">Leaf</tissue>
    </source>
</reference>
<keyword evidence="3 4" id="KW-0694">RNA-binding</keyword>
<feature type="compositionally biased region" description="Polar residues" evidence="5">
    <location>
        <begin position="210"/>
        <end position="222"/>
    </location>
</feature>
<evidence type="ECO:0000256" key="3">
    <source>
        <dbReference type="ARBA" id="ARBA00022884"/>
    </source>
</evidence>
<comment type="subcellular location">
    <subcellularLocation>
        <location evidence="1">Cytoplasm</location>
    </subcellularLocation>
</comment>
<accession>A0AAX6DZN8</accession>
<feature type="region of interest" description="Disordered" evidence="5">
    <location>
        <begin position="547"/>
        <end position="602"/>
    </location>
</feature>
<dbReference type="GO" id="GO:0003729">
    <property type="term" value="F:mRNA binding"/>
    <property type="evidence" value="ECO:0007669"/>
    <property type="project" value="UniProtKB-UniRule"/>
</dbReference>
<dbReference type="PROSITE" id="PS50882">
    <property type="entry name" value="YTH"/>
    <property type="match status" value="1"/>
</dbReference>
<dbReference type="PANTHER" id="PTHR12357">
    <property type="entry name" value="YTH YT521-B HOMOLOGY DOMAIN-CONTAINING"/>
    <property type="match status" value="1"/>
</dbReference>
<evidence type="ECO:0000256" key="1">
    <source>
        <dbReference type="ARBA" id="ARBA00004496"/>
    </source>
</evidence>
<name>A0AAX6DZN8_IRIPA</name>
<sequence>MASEKTTANGVEESMRNLKLDTASKVKNGDTVSGHKDGSTSEATSCISSADATSIVRESEVDRAPSVPERGVYSPANALYGYYYPGFDGSVGEWDNQSFYMPTDGLQIHQAASPADNGSLIYYFPGFQPGYNPQTQYMPGAVIGADGQYWGQQLYYPDPTVSQPLVSPGLFPQSIPYGSELYPAYSWDPYTAYADGIYDKGYGDVTVSTPKSTLGSRSQTLAPKTAPSLRPTTLDKKAPSPAFDTISNPASQIQSLNSATKANTVLPRGFLPMNKLHSYPNQGKNGFLYPSSPSNIKETGRSWVGVEKQKARNRAHGSVDFDMLNEQNRGPRTNGAKNTMVSGPEPVGSLGAEGTSNCITSVTVVKKDEYNLPEFPTKYDNAFFFVIKSYSEDDIHKSIKYNVWASTPNGNKRLEAAFQAAQEKMAEKGSKCPVFLFFSVNASGQFCGVAEMIGHVDFDKSMDFWQQDKWSGYFPVKWHIIKDIPNPQFRHIILENNDNKPVTNSRDTQEVKLPQGTEMLNLFKNFSSKTSILDDFEFYENRQKVMQEKKMKPSTPKLDPLPLKSGEMPQAPKQGDLKPSVAAATQLGKTIEEAPVGTAAKE</sequence>
<reference evidence="7" key="1">
    <citation type="journal article" date="2023" name="GigaByte">
        <title>Genome assembly of the bearded iris, Iris pallida Lam.</title>
        <authorList>
            <person name="Bruccoleri R.E."/>
            <person name="Oakeley E.J."/>
            <person name="Faust A.M.E."/>
            <person name="Altorfer M."/>
            <person name="Dessus-Babus S."/>
            <person name="Burckhardt D."/>
            <person name="Oertli M."/>
            <person name="Naumann U."/>
            <person name="Petersen F."/>
            <person name="Wong J."/>
        </authorList>
    </citation>
    <scope>NUCLEOTIDE SEQUENCE</scope>
    <source>
        <strain evidence="7">GSM-AAB239-AS_SAM_17_03QT</strain>
    </source>
</reference>
<dbReference type="Pfam" id="PF04146">
    <property type="entry name" value="YTH"/>
    <property type="match status" value="1"/>
</dbReference>
<comment type="function">
    <text evidence="4">Specifically recognizes and binds N6-methyladenosine (m6A)-containing RNAs, and regulates mRNA stability. M6A is a modification present at internal sites of mRNAs and some non-coding RNAs and plays a role in mRNA stability and processing.</text>
</comment>
<dbReference type="InterPro" id="IPR045168">
    <property type="entry name" value="YTH_prot"/>
</dbReference>
<dbReference type="AlphaFoldDB" id="A0AAX6DZN8"/>
<comment type="caution">
    <text evidence="7">The sequence shown here is derived from an EMBL/GenBank/DDBJ whole genome shotgun (WGS) entry which is preliminary data.</text>
</comment>
<feature type="region of interest" description="Disordered" evidence="5">
    <location>
        <begin position="1"/>
        <end position="49"/>
    </location>
</feature>
<dbReference type="InterPro" id="IPR007275">
    <property type="entry name" value="YTH_domain"/>
</dbReference>
<evidence type="ECO:0000256" key="5">
    <source>
        <dbReference type="SAM" id="MobiDB-lite"/>
    </source>
</evidence>
<feature type="region of interest" description="Disordered" evidence="5">
    <location>
        <begin position="210"/>
        <end position="238"/>
    </location>
</feature>
<comment type="similarity">
    <text evidence="4">Belongs to the YTHDF family.</text>
</comment>
<dbReference type="PANTHER" id="PTHR12357:SF127">
    <property type="entry name" value="YTH DOMAIN-CONTAINING FAMILY PROTEIN"/>
    <property type="match status" value="1"/>
</dbReference>
<feature type="domain" description="YTH" evidence="6">
    <location>
        <begin position="382"/>
        <end position="523"/>
    </location>
</feature>
<gene>
    <name evidence="7" type="ORF">M6B38_110175</name>
</gene>
<evidence type="ECO:0000256" key="2">
    <source>
        <dbReference type="ARBA" id="ARBA00022490"/>
    </source>
</evidence>
<evidence type="ECO:0000313" key="7">
    <source>
        <dbReference type="EMBL" id="KAJ6797125.1"/>
    </source>
</evidence>
<keyword evidence="8" id="KW-1185">Reference proteome</keyword>
<protein>
    <recommendedName>
        <fullName evidence="4">YTH domain-containing family protein</fullName>
    </recommendedName>
</protein>
<dbReference type="GO" id="GO:1990247">
    <property type="term" value="F:N6-methyladenosine-containing RNA reader activity"/>
    <property type="evidence" value="ECO:0007669"/>
    <property type="project" value="UniProtKB-UniRule"/>
</dbReference>
<evidence type="ECO:0000256" key="4">
    <source>
        <dbReference type="RuleBase" id="RU369095"/>
    </source>
</evidence>
<dbReference type="EMBL" id="JANAVB010041017">
    <property type="protein sequence ID" value="KAJ6797125.1"/>
    <property type="molecule type" value="Genomic_DNA"/>
</dbReference>
<feature type="compositionally biased region" description="Basic and acidic residues" evidence="5">
    <location>
        <begin position="13"/>
        <end position="39"/>
    </location>
</feature>
<dbReference type="CDD" id="cd21134">
    <property type="entry name" value="YTH"/>
    <property type="match status" value="1"/>
</dbReference>
<evidence type="ECO:0000313" key="8">
    <source>
        <dbReference type="Proteomes" id="UP001140949"/>
    </source>
</evidence>
<dbReference type="GO" id="GO:0005737">
    <property type="term" value="C:cytoplasm"/>
    <property type="evidence" value="ECO:0007669"/>
    <property type="project" value="UniProtKB-SubCell"/>
</dbReference>
<dbReference type="Gene3D" id="3.10.590.10">
    <property type="entry name" value="ph1033 like domains"/>
    <property type="match status" value="1"/>
</dbReference>
<dbReference type="Proteomes" id="UP001140949">
    <property type="component" value="Unassembled WGS sequence"/>
</dbReference>
<keyword evidence="2" id="KW-0963">Cytoplasm</keyword>
<evidence type="ECO:0000259" key="6">
    <source>
        <dbReference type="PROSITE" id="PS50882"/>
    </source>
</evidence>
<organism evidence="7 8">
    <name type="scientific">Iris pallida</name>
    <name type="common">Sweet iris</name>
    <dbReference type="NCBI Taxonomy" id="29817"/>
    <lineage>
        <taxon>Eukaryota</taxon>
        <taxon>Viridiplantae</taxon>
        <taxon>Streptophyta</taxon>
        <taxon>Embryophyta</taxon>
        <taxon>Tracheophyta</taxon>
        <taxon>Spermatophyta</taxon>
        <taxon>Magnoliopsida</taxon>
        <taxon>Liliopsida</taxon>
        <taxon>Asparagales</taxon>
        <taxon>Iridaceae</taxon>
        <taxon>Iridoideae</taxon>
        <taxon>Irideae</taxon>
        <taxon>Iris</taxon>
    </lineage>
</organism>
<proteinExistence type="inferred from homology"/>
<dbReference type="GO" id="GO:0061157">
    <property type="term" value="P:mRNA destabilization"/>
    <property type="evidence" value="ECO:0007669"/>
    <property type="project" value="TreeGrafter"/>
</dbReference>
<dbReference type="FunFam" id="3.10.590.10:FF:000001">
    <property type="entry name" value="YTH domain family 1, isoform CRA_a"/>
    <property type="match status" value="1"/>
</dbReference>
<feature type="compositionally biased region" description="Polar residues" evidence="5">
    <location>
        <begin position="40"/>
        <end position="49"/>
    </location>
</feature>